<dbReference type="Gene3D" id="3.20.20.100">
    <property type="entry name" value="NADP-dependent oxidoreductase domain"/>
    <property type="match status" value="1"/>
</dbReference>
<feature type="site" description="Lowers pKa of active site Tyr" evidence="5">
    <location>
        <position position="79"/>
    </location>
</feature>
<evidence type="ECO:0000256" key="5">
    <source>
        <dbReference type="PIRSR" id="PIRSR000097-3"/>
    </source>
</evidence>
<dbReference type="PANTHER" id="PTHR43827">
    <property type="entry name" value="2,5-DIKETO-D-GLUCONIC ACID REDUCTASE"/>
    <property type="match status" value="1"/>
</dbReference>
<dbReference type="CDD" id="cd19071">
    <property type="entry name" value="AKR_AKR1-5-like"/>
    <property type="match status" value="1"/>
</dbReference>
<dbReference type="PROSITE" id="PS00798">
    <property type="entry name" value="ALDOKETO_REDUCTASE_1"/>
    <property type="match status" value="1"/>
</dbReference>
<evidence type="ECO:0000256" key="1">
    <source>
        <dbReference type="ARBA" id="ARBA00007905"/>
    </source>
</evidence>
<dbReference type="PIRSF" id="PIRSF000097">
    <property type="entry name" value="AKR"/>
    <property type="match status" value="1"/>
</dbReference>
<sequence length="278" mass="31178">MAKLNIDSTIRLPSGGQLPRLGFGVYQINPGETKDVVLEALRAGYRHIDTAQAYENEEEVGQAMRESGIPRSEIFITTKIPSENYNYEKAKKAIDISLKRLGTSYIDLFLIHEPIAGKAVRLQIWKAFVEAKRAGKVRDIGVSNFNTYHIEELKAAGYELPAVDQVELHPLDQQRPIVDYCKKNGIAVEAYSPLIRARFDIPTLQSLVRKYNKGPAQILVRWSLQKGFVPLPRSSNATRIRENADVYDFELSLSDIRALDALDKGDAGAITWNPINVP</sequence>
<dbReference type="PROSITE" id="PS00063">
    <property type="entry name" value="ALDOKETO_REDUCTASE_3"/>
    <property type="match status" value="1"/>
</dbReference>
<comment type="similarity">
    <text evidence="1">Belongs to the aldo/keto reductase family.</text>
</comment>
<dbReference type="FunFam" id="3.20.20.100:FF:000015">
    <property type="entry name" value="Oxidoreductase, aldo/keto reductase family"/>
    <property type="match status" value="1"/>
</dbReference>
<dbReference type="Pfam" id="PF00248">
    <property type="entry name" value="Aldo_ket_red"/>
    <property type="match status" value="1"/>
</dbReference>
<keyword evidence="8" id="KW-1185">Reference proteome</keyword>
<dbReference type="InterPro" id="IPR018170">
    <property type="entry name" value="Aldo/ket_reductase_CS"/>
</dbReference>
<dbReference type="InterPro" id="IPR023210">
    <property type="entry name" value="NADP_OxRdtase_dom"/>
</dbReference>
<evidence type="ECO:0000259" key="6">
    <source>
        <dbReference type="Pfam" id="PF00248"/>
    </source>
</evidence>
<feature type="domain" description="NADP-dependent oxidoreductase" evidence="6">
    <location>
        <begin position="25"/>
        <end position="263"/>
    </location>
</feature>
<organism evidence="7 8">
    <name type="scientific">Leucocoprinus birnbaumii</name>
    <dbReference type="NCBI Taxonomy" id="56174"/>
    <lineage>
        <taxon>Eukaryota</taxon>
        <taxon>Fungi</taxon>
        <taxon>Dikarya</taxon>
        <taxon>Basidiomycota</taxon>
        <taxon>Agaricomycotina</taxon>
        <taxon>Agaricomycetes</taxon>
        <taxon>Agaricomycetidae</taxon>
        <taxon>Agaricales</taxon>
        <taxon>Agaricineae</taxon>
        <taxon>Agaricaceae</taxon>
        <taxon>Leucocoprinus</taxon>
    </lineage>
</organism>
<dbReference type="PANTHER" id="PTHR43827:SF13">
    <property type="entry name" value="ALDO_KETO REDUCTASE FAMILY PROTEIN"/>
    <property type="match status" value="1"/>
</dbReference>
<comment type="caution">
    <text evidence="7">The sequence shown here is derived from an EMBL/GenBank/DDBJ whole genome shotgun (WGS) entry which is preliminary data.</text>
</comment>
<dbReference type="PRINTS" id="PR00069">
    <property type="entry name" value="ALDKETRDTASE"/>
</dbReference>
<dbReference type="PROSITE" id="PS00062">
    <property type="entry name" value="ALDOKETO_REDUCTASE_2"/>
    <property type="match status" value="1"/>
</dbReference>
<feature type="binding site" evidence="4">
    <location>
        <position position="112"/>
    </location>
    <ligand>
        <name>substrate</name>
    </ligand>
</feature>
<protein>
    <recommendedName>
        <fullName evidence="6">NADP-dependent oxidoreductase domain-containing protein</fullName>
    </recommendedName>
</protein>
<dbReference type="InterPro" id="IPR020471">
    <property type="entry name" value="AKR"/>
</dbReference>
<evidence type="ECO:0000256" key="3">
    <source>
        <dbReference type="PIRSR" id="PIRSR000097-1"/>
    </source>
</evidence>
<name>A0AAD5YS53_9AGAR</name>
<dbReference type="AlphaFoldDB" id="A0AAD5YS53"/>
<dbReference type="Proteomes" id="UP001213000">
    <property type="component" value="Unassembled WGS sequence"/>
</dbReference>
<dbReference type="InterPro" id="IPR036812">
    <property type="entry name" value="NAD(P)_OxRdtase_dom_sf"/>
</dbReference>
<reference evidence="7" key="1">
    <citation type="submission" date="2022-07" db="EMBL/GenBank/DDBJ databases">
        <title>Genome Sequence of Leucocoprinus birnbaumii.</title>
        <authorList>
            <person name="Buettner E."/>
        </authorList>
    </citation>
    <scope>NUCLEOTIDE SEQUENCE</scope>
    <source>
        <strain evidence="7">VT141</strain>
    </source>
</reference>
<accession>A0AAD5YS53</accession>
<dbReference type="SUPFAM" id="SSF51430">
    <property type="entry name" value="NAD(P)-linked oxidoreductase"/>
    <property type="match status" value="1"/>
</dbReference>
<feature type="active site" description="Proton donor" evidence="3">
    <location>
        <position position="54"/>
    </location>
</feature>
<evidence type="ECO:0000256" key="4">
    <source>
        <dbReference type="PIRSR" id="PIRSR000097-2"/>
    </source>
</evidence>
<keyword evidence="2" id="KW-0560">Oxidoreductase</keyword>
<gene>
    <name evidence="7" type="ORF">NP233_g5169</name>
</gene>
<evidence type="ECO:0000256" key="2">
    <source>
        <dbReference type="ARBA" id="ARBA00023002"/>
    </source>
</evidence>
<dbReference type="GO" id="GO:0016491">
    <property type="term" value="F:oxidoreductase activity"/>
    <property type="evidence" value="ECO:0007669"/>
    <property type="project" value="UniProtKB-KW"/>
</dbReference>
<evidence type="ECO:0000313" key="7">
    <source>
        <dbReference type="EMBL" id="KAJ3569262.1"/>
    </source>
</evidence>
<evidence type="ECO:0000313" key="8">
    <source>
        <dbReference type="Proteomes" id="UP001213000"/>
    </source>
</evidence>
<proteinExistence type="inferred from homology"/>
<dbReference type="EMBL" id="JANIEX010000298">
    <property type="protein sequence ID" value="KAJ3569262.1"/>
    <property type="molecule type" value="Genomic_DNA"/>
</dbReference>